<dbReference type="Pfam" id="PF00085">
    <property type="entry name" value="Thioredoxin"/>
    <property type="match status" value="1"/>
</dbReference>
<feature type="domain" description="Thioredoxin" evidence="4">
    <location>
        <begin position="3"/>
        <end position="81"/>
    </location>
</feature>
<dbReference type="EMBL" id="CAADRM010000109">
    <property type="protein sequence ID" value="VFU15833.1"/>
    <property type="molecule type" value="Genomic_DNA"/>
</dbReference>
<dbReference type="InterPro" id="IPR036249">
    <property type="entry name" value="Thioredoxin-like_sf"/>
</dbReference>
<evidence type="ECO:0000259" key="4">
    <source>
        <dbReference type="Pfam" id="PF00085"/>
    </source>
</evidence>
<dbReference type="InterPro" id="IPR017937">
    <property type="entry name" value="Thioredoxin_CS"/>
</dbReference>
<dbReference type="InterPro" id="IPR013766">
    <property type="entry name" value="Thioredoxin_domain"/>
</dbReference>
<keyword evidence="3" id="KW-1015">Disulfide bond</keyword>
<evidence type="ECO:0000256" key="2">
    <source>
        <dbReference type="ARBA" id="ARBA00022982"/>
    </source>
</evidence>
<sequence length="84" mass="9313">MLIFSSPWCTSCKKISASLEGLSHKRDDRFCLGICDISTSPSIPSRMQVFSVPTVIIFKDGREVERLQGSLSERAVTKALEAHL</sequence>
<dbReference type="GO" id="GO:0015035">
    <property type="term" value="F:protein-disulfide reductase activity"/>
    <property type="evidence" value="ECO:0007669"/>
    <property type="project" value="TreeGrafter"/>
</dbReference>
<dbReference type="AlphaFoldDB" id="A0A485M337"/>
<organism evidence="5">
    <name type="scientific">anaerobic digester metagenome</name>
    <dbReference type="NCBI Taxonomy" id="1263854"/>
    <lineage>
        <taxon>unclassified sequences</taxon>
        <taxon>metagenomes</taxon>
        <taxon>ecological metagenomes</taxon>
    </lineage>
</organism>
<keyword evidence="2" id="KW-0249">Electron transport</keyword>
<dbReference type="CDD" id="cd02947">
    <property type="entry name" value="TRX_family"/>
    <property type="match status" value="1"/>
</dbReference>
<dbReference type="Gene3D" id="3.40.30.10">
    <property type="entry name" value="Glutaredoxin"/>
    <property type="match status" value="1"/>
</dbReference>
<accession>A0A485M337</accession>
<evidence type="ECO:0000256" key="3">
    <source>
        <dbReference type="ARBA" id="ARBA00023157"/>
    </source>
</evidence>
<dbReference type="PANTHER" id="PTHR45663:SF11">
    <property type="entry name" value="GEO12009P1"/>
    <property type="match status" value="1"/>
</dbReference>
<evidence type="ECO:0000313" key="5">
    <source>
        <dbReference type="EMBL" id="VFU15833.1"/>
    </source>
</evidence>
<reference evidence="5" key="1">
    <citation type="submission" date="2019-03" db="EMBL/GenBank/DDBJ databases">
        <authorList>
            <person name="Hao L."/>
        </authorList>
    </citation>
    <scope>NUCLEOTIDE SEQUENCE</scope>
</reference>
<protein>
    <submittedName>
        <fullName evidence="5">Thioredoxin</fullName>
    </submittedName>
</protein>
<name>A0A485M337_9ZZZZ</name>
<dbReference type="PANTHER" id="PTHR45663">
    <property type="entry name" value="GEO12009P1"/>
    <property type="match status" value="1"/>
</dbReference>
<keyword evidence="1" id="KW-0813">Transport</keyword>
<gene>
    <name evidence="5" type="primary">trxA</name>
    <name evidence="5" type="ORF">SCFA_450063</name>
</gene>
<evidence type="ECO:0000256" key="1">
    <source>
        <dbReference type="ARBA" id="ARBA00022448"/>
    </source>
</evidence>
<dbReference type="SUPFAM" id="SSF52833">
    <property type="entry name" value="Thioredoxin-like"/>
    <property type="match status" value="1"/>
</dbReference>
<dbReference type="GO" id="GO:0005737">
    <property type="term" value="C:cytoplasm"/>
    <property type="evidence" value="ECO:0007669"/>
    <property type="project" value="TreeGrafter"/>
</dbReference>
<dbReference type="PROSITE" id="PS00194">
    <property type="entry name" value="THIOREDOXIN_1"/>
    <property type="match status" value="1"/>
</dbReference>
<proteinExistence type="predicted"/>